<evidence type="ECO:0000256" key="2">
    <source>
        <dbReference type="SAM" id="SignalP"/>
    </source>
</evidence>
<protein>
    <recommendedName>
        <fullName evidence="5">Vacuolar protein sorting-associated protein 62</fullName>
    </recommendedName>
</protein>
<dbReference type="GO" id="GO:0000329">
    <property type="term" value="C:fungal-type vacuole membrane"/>
    <property type="evidence" value="ECO:0007669"/>
    <property type="project" value="TreeGrafter"/>
</dbReference>
<evidence type="ECO:0000313" key="3">
    <source>
        <dbReference type="EMBL" id="KAK5541003.1"/>
    </source>
</evidence>
<organism evidence="3 4">
    <name type="scientific">Vermiconidia calcicola</name>
    <dbReference type="NCBI Taxonomy" id="1690605"/>
    <lineage>
        <taxon>Eukaryota</taxon>
        <taxon>Fungi</taxon>
        <taxon>Dikarya</taxon>
        <taxon>Ascomycota</taxon>
        <taxon>Pezizomycotina</taxon>
        <taxon>Dothideomycetes</taxon>
        <taxon>Dothideomycetidae</taxon>
        <taxon>Mycosphaerellales</taxon>
        <taxon>Extremaceae</taxon>
        <taxon>Vermiconidia</taxon>
    </lineage>
</organism>
<feature type="chain" id="PRO_5044012758" description="Vacuolar protein sorting-associated protein 62" evidence="2">
    <location>
        <begin position="29"/>
        <end position="446"/>
    </location>
</feature>
<accession>A0AAV9QFX2</accession>
<evidence type="ECO:0000256" key="1">
    <source>
        <dbReference type="SAM" id="Phobius"/>
    </source>
</evidence>
<gene>
    <name evidence="3" type="ORF">LTR25_002780</name>
</gene>
<keyword evidence="1" id="KW-0812">Transmembrane</keyword>
<keyword evidence="1" id="KW-0472">Membrane</keyword>
<reference evidence="3 4" key="1">
    <citation type="submission" date="2023-06" db="EMBL/GenBank/DDBJ databases">
        <title>Black Yeasts Isolated from many extreme environments.</title>
        <authorList>
            <person name="Coleine C."/>
            <person name="Stajich J.E."/>
            <person name="Selbmann L."/>
        </authorList>
    </citation>
    <scope>NUCLEOTIDE SEQUENCE [LARGE SCALE GENOMIC DNA]</scope>
    <source>
        <strain evidence="3 4">CCFEE 5887</strain>
    </source>
</reference>
<dbReference type="GO" id="GO:0006623">
    <property type="term" value="P:protein targeting to vacuole"/>
    <property type="evidence" value="ECO:0007669"/>
    <property type="project" value="TreeGrafter"/>
</dbReference>
<proteinExistence type="predicted"/>
<feature type="signal peptide" evidence="2">
    <location>
        <begin position="1"/>
        <end position="28"/>
    </location>
</feature>
<dbReference type="PANTHER" id="PTHR48220">
    <property type="match status" value="1"/>
</dbReference>
<dbReference type="InterPro" id="IPR053102">
    <property type="entry name" value="VPS_Associated"/>
</dbReference>
<comment type="caution">
    <text evidence="3">The sequence shown here is derived from an EMBL/GenBank/DDBJ whole genome shotgun (WGS) entry which is preliminary data.</text>
</comment>
<dbReference type="AlphaFoldDB" id="A0AAV9QFX2"/>
<evidence type="ECO:0008006" key="5">
    <source>
        <dbReference type="Google" id="ProtNLM"/>
    </source>
</evidence>
<name>A0AAV9QFX2_9PEZI</name>
<keyword evidence="1" id="KW-1133">Transmembrane helix</keyword>
<sequence length="446" mass="50189">MGVQEVFWHVHLFAFLFLLVNSLHLAASSELPTYVKENAPIIWLHSDDPFMPSDILSHVLHTKPYKKSQPIPDVPDLGLDNLSSLNDYGTNIFLTSIDNVTSHPSWLRGETPETTTGALHNSTACAVVLINKSDSILDAFYFYFYSYDEGADITQVLPPLNRLLPDAKPGDHFGNHVGDWEHNMIRFKDGVPYGIWFSQHGSGEVCLWEDTACLSKQGDRPVVYSARGSHANYPSAGSHVHDSALVDVADKGRIWDPVQPAWIYSYNAATDVLTALEPINAPTDWFHFTGGWGDKQYSDKDPRQSTVPYFGLKKYNNGPAGPKFKHLLRKGLQPDERPKGSLMRTAVEIYMSMYGCCLKGINPWVVVIAILLFLAVTTFLVIFVIRRLIAPAVRSRLLSRERDEKQSGSIMSRLKVWLFKKNKRRPEGPSEFSLRLLDPEQAEDDS</sequence>
<dbReference type="PANTHER" id="PTHR48220:SF1">
    <property type="entry name" value="VACUOLAR PROTEIN SORTING-ASSOCIATED PROTEIN 62-RELATED"/>
    <property type="match status" value="1"/>
</dbReference>
<dbReference type="InterPro" id="IPR009291">
    <property type="entry name" value="Vps62"/>
</dbReference>
<keyword evidence="4" id="KW-1185">Reference proteome</keyword>
<dbReference type="EMBL" id="JAXLQG010000004">
    <property type="protein sequence ID" value="KAK5541003.1"/>
    <property type="molecule type" value="Genomic_DNA"/>
</dbReference>
<keyword evidence="2" id="KW-0732">Signal</keyword>
<dbReference type="Pfam" id="PF06101">
    <property type="entry name" value="Vps62"/>
    <property type="match status" value="1"/>
</dbReference>
<dbReference type="Proteomes" id="UP001345827">
    <property type="component" value="Unassembled WGS sequence"/>
</dbReference>
<evidence type="ECO:0000313" key="4">
    <source>
        <dbReference type="Proteomes" id="UP001345827"/>
    </source>
</evidence>
<feature type="transmembrane region" description="Helical" evidence="1">
    <location>
        <begin position="364"/>
        <end position="385"/>
    </location>
</feature>